<evidence type="ECO:0000313" key="3">
    <source>
        <dbReference type="EMBL" id="KAL3113284.1"/>
    </source>
</evidence>
<evidence type="ECO:0000313" key="5">
    <source>
        <dbReference type="Proteomes" id="UP001620626"/>
    </source>
</evidence>
<feature type="compositionally biased region" description="Basic residues" evidence="1">
    <location>
        <begin position="173"/>
        <end position="191"/>
    </location>
</feature>
<name>A0ABD2KSA9_9BILA</name>
<proteinExistence type="predicted"/>
<feature type="region of interest" description="Disordered" evidence="1">
    <location>
        <begin position="166"/>
        <end position="210"/>
    </location>
</feature>
<gene>
    <name evidence="4" type="ORF">niasHT_017863</name>
    <name evidence="3" type="ORF">niasHT_018899</name>
    <name evidence="2" type="ORF">niasHT_026601</name>
</gene>
<dbReference type="Proteomes" id="UP001620626">
    <property type="component" value="Unassembled WGS sequence"/>
</dbReference>
<dbReference type="AlphaFoldDB" id="A0ABD2KSA9"/>
<feature type="region of interest" description="Disordered" evidence="1">
    <location>
        <begin position="33"/>
        <end position="54"/>
    </location>
</feature>
<evidence type="ECO:0000256" key="1">
    <source>
        <dbReference type="SAM" id="MobiDB-lite"/>
    </source>
</evidence>
<keyword evidence="5" id="KW-1185">Reference proteome</keyword>
<sequence length="210" mass="24162">MANFDSFWSENATKNELKQFNCSSKDAFELRTKHKNPFYTSSEDETEDEDGMKTPKIALDNYRKMGQKSMQKTFGGEPTKKPIYLQLLLDGNVPVDQLMSMEMPQELKDELRDWEAKFPNLQVSGKCAGECRHSARDMRTLRQEIARNIAEEHLWPELKSVLSSKRFHEEKQQKHKKTLSKSKSPKVHKKGATSATAVGTVKLPPINRNF</sequence>
<reference evidence="2 5" key="1">
    <citation type="submission" date="2024-10" db="EMBL/GenBank/DDBJ databases">
        <authorList>
            <person name="Kim D."/>
        </authorList>
    </citation>
    <scope>NUCLEOTIDE SEQUENCE [LARGE SCALE GENOMIC DNA]</scope>
    <source>
        <strain evidence="2">BH-2024</strain>
    </source>
</reference>
<comment type="caution">
    <text evidence="2">The sequence shown here is derived from an EMBL/GenBank/DDBJ whole genome shotgun (WGS) entry which is preliminary data.</text>
</comment>
<evidence type="ECO:0000313" key="4">
    <source>
        <dbReference type="EMBL" id="KAL3115731.1"/>
    </source>
</evidence>
<dbReference type="EMBL" id="JBICBT010000365">
    <property type="protein sequence ID" value="KAL3115731.1"/>
    <property type="molecule type" value="Genomic_DNA"/>
</dbReference>
<accession>A0ABD2KSA9</accession>
<protein>
    <submittedName>
        <fullName evidence="2">Uncharacterized protein</fullName>
    </submittedName>
</protein>
<dbReference type="EMBL" id="JBICBT010000451">
    <property type="protein sequence ID" value="KAL3113284.1"/>
    <property type="molecule type" value="Genomic_DNA"/>
</dbReference>
<evidence type="ECO:0000313" key="2">
    <source>
        <dbReference type="EMBL" id="KAL3105826.1"/>
    </source>
</evidence>
<organism evidence="2 5">
    <name type="scientific">Heterodera trifolii</name>
    <dbReference type="NCBI Taxonomy" id="157864"/>
    <lineage>
        <taxon>Eukaryota</taxon>
        <taxon>Metazoa</taxon>
        <taxon>Ecdysozoa</taxon>
        <taxon>Nematoda</taxon>
        <taxon>Chromadorea</taxon>
        <taxon>Rhabditida</taxon>
        <taxon>Tylenchina</taxon>
        <taxon>Tylenchomorpha</taxon>
        <taxon>Tylenchoidea</taxon>
        <taxon>Heteroderidae</taxon>
        <taxon>Heteroderinae</taxon>
        <taxon>Heterodera</taxon>
    </lineage>
</organism>
<dbReference type="EMBL" id="JBICBT010000676">
    <property type="protein sequence ID" value="KAL3105826.1"/>
    <property type="molecule type" value="Genomic_DNA"/>
</dbReference>